<dbReference type="EMBL" id="CM046388">
    <property type="protein sequence ID" value="KAI8572426.1"/>
    <property type="molecule type" value="Genomic_DNA"/>
</dbReference>
<reference evidence="1" key="1">
    <citation type="submission" date="2022-02" db="EMBL/GenBank/DDBJ databases">
        <title>Plant Genome Project.</title>
        <authorList>
            <person name="Zhang R.-G."/>
        </authorList>
    </citation>
    <scope>NUCLEOTIDE SEQUENCE</scope>
    <source>
        <strain evidence="1">AT1</strain>
    </source>
</reference>
<evidence type="ECO:0000313" key="1">
    <source>
        <dbReference type="EMBL" id="KAI8572426.1"/>
    </source>
</evidence>
<gene>
    <name evidence="1" type="ORF">RHMOL_Rhmol01G0197400</name>
</gene>
<accession>A0ACC0Q3M0</accession>
<comment type="caution">
    <text evidence="1">The sequence shown here is derived from an EMBL/GenBank/DDBJ whole genome shotgun (WGS) entry which is preliminary data.</text>
</comment>
<keyword evidence="2" id="KW-1185">Reference proteome</keyword>
<dbReference type="Proteomes" id="UP001062846">
    <property type="component" value="Chromosome 1"/>
</dbReference>
<sequence>MSCFHIVIPGFLNGLCVLYQCSAFEVDSNETAWLFVNASEAFGQTIPETLCGIFFERARFSKISLCLSPSFL</sequence>
<evidence type="ECO:0000313" key="2">
    <source>
        <dbReference type="Proteomes" id="UP001062846"/>
    </source>
</evidence>
<protein>
    <submittedName>
        <fullName evidence="1">Uncharacterized protein</fullName>
    </submittedName>
</protein>
<organism evidence="1 2">
    <name type="scientific">Rhododendron molle</name>
    <name type="common">Chinese azalea</name>
    <name type="synonym">Azalea mollis</name>
    <dbReference type="NCBI Taxonomy" id="49168"/>
    <lineage>
        <taxon>Eukaryota</taxon>
        <taxon>Viridiplantae</taxon>
        <taxon>Streptophyta</taxon>
        <taxon>Embryophyta</taxon>
        <taxon>Tracheophyta</taxon>
        <taxon>Spermatophyta</taxon>
        <taxon>Magnoliopsida</taxon>
        <taxon>eudicotyledons</taxon>
        <taxon>Gunneridae</taxon>
        <taxon>Pentapetalae</taxon>
        <taxon>asterids</taxon>
        <taxon>Ericales</taxon>
        <taxon>Ericaceae</taxon>
        <taxon>Ericoideae</taxon>
        <taxon>Rhodoreae</taxon>
        <taxon>Rhododendron</taxon>
    </lineage>
</organism>
<proteinExistence type="predicted"/>
<name>A0ACC0Q3M0_RHOML</name>